<keyword evidence="3" id="KW-1003">Cell membrane</keyword>
<keyword evidence="4 8" id="KW-0812">Transmembrane</keyword>
<evidence type="ECO:0000256" key="5">
    <source>
        <dbReference type="ARBA" id="ARBA00022833"/>
    </source>
</evidence>
<evidence type="ECO:0000313" key="10">
    <source>
        <dbReference type="Proteomes" id="UP001299220"/>
    </source>
</evidence>
<gene>
    <name evidence="9" type="ORF">JQM67_11565</name>
</gene>
<keyword evidence="5" id="KW-0862">Zinc</keyword>
<comment type="caution">
    <text evidence="9">The sequence shown here is derived from an EMBL/GenBank/DDBJ whole genome shotgun (WGS) entry which is preliminary data.</text>
</comment>
<dbReference type="Pfam" id="PF02535">
    <property type="entry name" value="Zip"/>
    <property type="match status" value="2"/>
</dbReference>
<evidence type="ECO:0000256" key="3">
    <source>
        <dbReference type="ARBA" id="ARBA00022475"/>
    </source>
</evidence>
<dbReference type="InterPro" id="IPR003689">
    <property type="entry name" value="ZIP"/>
</dbReference>
<evidence type="ECO:0000256" key="8">
    <source>
        <dbReference type="SAM" id="Phobius"/>
    </source>
</evidence>
<feature type="transmembrane region" description="Helical" evidence="8">
    <location>
        <begin position="246"/>
        <end position="266"/>
    </location>
</feature>
<evidence type="ECO:0000256" key="2">
    <source>
        <dbReference type="ARBA" id="ARBA00006939"/>
    </source>
</evidence>
<keyword evidence="6 8" id="KW-1133">Transmembrane helix</keyword>
<protein>
    <submittedName>
        <fullName evidence="9">ZIP family metal transporter</fullName>
    </submittedName>
</protein>
<dbReference type="RefSeq" id="WP_235324259.1">
    <property type="nucleotide sequence ID" value="NZ_JAFBIT010000003.1"/>
</dbReference>
<dbReference type="PANTHER" id="PTHR11040:SF211">
    <property type="entry name" value="ZINC TRANSPORTER ZIP11"/>
    <property type="match status" value="1"/>
</dbReference>
<reference evidence="9 10" key="1">
    <citation type="submission" date="2020-12" db="EMBL/GenBank/DDBJ databases">
        <title>Whole genome sequences of gut porcine anaerobes.</title>
        <authorList>
            <person name="Kubasova T."/>
            <person name="Jahodarova E."/>
            <person name="Rychlik I."/>
        </authorList>
    </citation>
    <scope>NUCLEOTIDE SEQUENCE [LARGE SCALE GENOMIC DNA]</scope>
    <source>
        <strain evidence="9 10">An867</strain>
    </source>
</reference>
<sequence length="267" mass="28158">MNEIVLMALIATLGTWSVTALGAATVVFFRSPNPRALNLMLGFAAGVMIAASFWSLLQPAIERAETAGNAPAWLIATLGFLGGALFMWGSDKCVTWARRRANSAQGRPNERMNRIIMLVLSITLHNIPEGLAVGVAFGTLQNGNWSMESLMGAVTIAVGIGLQNFPEGAAVSIPLRREGYSRRRSFLLGQASGIVEPVAGVVGAVLVVSMEAILPYALAFAAGAMVLVAVHELIPECQQSQKAQPYAATMGIVAGFAVMMLLDVMLG</sequence>
<evidence type="ECO:0000256" key="4">
    <source>
        <dbReference type="ARBA" id="ARBA00022692"/>
    </source>
</evidence>
<keyword evidence="10" id="KW-1185">Reference proteome</keyword>
<feature type="transmembrane region" description="Helical" evidence="8">
    <location>
        <begin position="72"/>
        <end position="90"/>
    </location>
</feature>
<keyword evidence="7 8" id="KW-0472">Membrane</keyword>
<evidence type="ECO:0000256" key="1">
    <source>
        <dbReference type="ARBA" id="ARBA00004651"/>
    </source>
</evidence>
<name>A0ABS9CTH3_9FIRM</name>
<feature type="transmembrane region" description="Helical" evidence="8">
    <location>
        <begin position="115"/>
        <end position="137"/>
    </location>
</feature>
<organism evidence="9 10">
    <name type="scientific">Anaeromassilibacillus senegalensis</name>
    <dbReference type="NCBI Taxonomy" id="1673717"/>
    <lineage>
        <taxon>Bacteria</taxon>
        <taxon>Bacillati</taxon>
        <taxon>Bacillota</taxon>
        <taxon>Clostridia</taxon>
        <taxon>Eubacteriales</taxon>
        <taxon>Acutalibacteraceae</taxon>
        <taxon>Anaeromassilibacillus</taxon>
    </lineage>
</organism>
<feature type="transmembrane region" description="Helical" evidence="8">
    <location>
        <begin position="6"/>
        <end position="29"/>
    </location>
</feature>
<comment type="subcellular location">
    <subcellularLocation>
        <location evidence="1">Cell membrane</location>
        <topology evidence="1">Multi-pass membrane protein</topology>
    </subcellularLocation>
</comment>
<evidence type="ECO:0000256" key="6">
    <source>
        <dbReference type="ARBA" id="ARBA00022989"/>
    </source>
</evidence>
<feature type="transmembrane region" description="Helical" evidence="8">
    <location>
        <begin position="36"/>
        <end position="57"/>
    </location>
</feature>
<feature type="transmembrane region" description="Helical" evidence="8">
    <location>
        <begin position="186"/>
        <end position="207"/>
    </location>
</feature>
<feature type="transmembrane region" description="Helical" evidence="8">
    <location>
        <begin position="213"/>
        <end position="234"/>
    </location>
</feature>
<proteinExistence type="inferred from homology"/>
<feature type="transmembrane region" description="Helical" evidence="8">
    <location>
        <begin position="149"/>
        <end position="165"/>
    </location>
</feature>
<evidence type="ECO:0000313" key="9">
    <source>
        <dbReference type="EMBL" id="MCF2653239.1"/>
    </source>
</evidence>
<dbReference type="PANTHER" id="PTHR11040">
    <property type="entry name" value="ZINC/IRON TRANSPORTER"/>
    <property type="match status" value="1"/>
</dbReference>
<evidence type="ECO:0000256" key="7">
    <source>
        <dbReference type="ARBA" id="ARBA00023136"/>
    </source>
</evidence>
<comment type="similarity">
    <text evidence="2">Belongs to the ZIP transporter (TC 2.A.5) family.</text>
</comment>
<dbReference type="Proteomes" id="UP001299220">
    <property type="component" value="Unassembled WGS sequence"/>
</dbReference>
<accession>A0ABS9CTH3</accession>
<dbReference type="EMBL" id="JAFBIT010000003">
    <property type="protein sequence ID" value="MCF2653239.1"/>
    <property type="molecule type" value="Genomic_DNA"/>
</dbReference>